<dbReference type="GO" id="GO:0006325">
    <property type="term" value="P:chromatin organization"/>
    <property type="evidence" value="ECO:0007669"/>
    <property type="project" value="TreeGrafter"/>
</dbReference>
<dbReference type="OrthoDB" id="76815at2759"/>
<evidence type="ECO:0000256" key="1">
    <source>
        <dbReference type="SAM" id="MobiDB-lite"/>
    </source>
</evidence>
<gene>
    <name evidence="2" type="ORF">IV203_037448</name>
</gene>
<feature type="region of interest" description="Disordered" evidence="1">
    <location>
        <begin position="530"/>
        <end position="560"/>
    </location>
</feature>
<comment type="caution">
    <text evidence="2">The sequence shown here is derived from an EMBL/GenBank/DDBJ whole genome shotgun (WGS) entry which is preliminary data.</text>
</comment>
<dbReference type="InterPro" id="IPR040031">
    <property type="entry name" value="Codanin-1"/>
</dbReference>
<proteinExistence type="predicted"/>
<feature type="compositionally biased region" description="Polar residues" evidence="1">
    <location>
        <begin position="129"/>
        <end position="139"/>
    </location>
</feature>
<evidence type="ECO:0008006" key="4">
    <source>
        <dbReference type="Google" id="ProtNLM"/>
    </source>
</evidence>
<dbReference type="PANTHER" id="PTHR28678">
    <property type="entry name" value="CODANIN-1"/>
    <property type="match status" value="1"/>
</dbReference>
<evidence type="ECO:0000313" key="2">
    <source>
        <dbReference type="EMBL" id="KAG7364246.1"/>
    </source>
</evidence>
<name>A0A9K3LPL8_9STRA</name>
<dbReference type="EMBL" id="JAGRRH010000009">
    <property type="protein sequence ID" value="KAG7364246.1"/>
    <property type="molecule type" value="Genomic_DNA"/>
</dbReference>
<feature type="compositionally biased region" description="Polar residues" evidence="1">
    <location>
        <begin position="537"/>
        <end position="553"/>
    </location>
</feature>
<sequence length="1186" mass="132887">MNVNGEQTISDTQMATNTIPNDFKTQRNARVICPCKDFAALAKIVDVLSSGDRTRSIIDWLNGDSDRVAIAEQKLLSCGKRYQCRYRYGTSFAILNAIEVATAPFLQDFAPTSGSNLESTLSPRDIKSRQQNSNDSSSPLDYDTAFPPLHGQKLHPAASNILVPPKTAKNSTTESQGNDCFDHFSVISTTSATINTLSTQKKKSKVRIKPQKIASESNPTLEFGSTDKPIESDTTPVTSLSTIVCTNFSDLSEKRKELPTPARNDSTKLAAAVVPDDHVDRLVDIYTALIRNMLIPSTPAQIQLLLQMLFVDTSISKQQSPSCSNGDGVAVFFQPIFSTPQRCILFAQKALMQLQALGFLQRLSPHILKPLVQNEIFCCLCPSIAADLYRHLEDTKMEHDLHSSHAVTTHAIFSLPFEHDRDSRHNYKTQSEIALYRNREESRDAFLSQLRTFMTAKSRAFLSQDVDRIRATAQQESRRIIETISNVNMVWFAQFFCELLLQVGLSPVEEMDQDLLSFVNYDKDRLQKLHSRMHGKGSTSRKGMFSGTRNGQRSNHKKPSLQSTPFIEALHEFPGYQEFFLLFVDAADSYKLNTHLSNQLAKKIQDFIASRSSIGLEKRMMDLLLLGRFLGYLIFSSHWHGDVVDWSKLKPVAICPDQGLKQLESVGLDLAKFVRDAWIGRYTLLAIPCVSEILKMTKWDSLTQTSRIFRQLLADLRWIQQAVLAPSRSNENLQIVSSHLETLFHGTVTLPKLTSLPLSTLSNQSRINEESDSLDVQKFVFSSVAVNASSSSMEALSDMVMEWRKPKCKGSESTKSKVVKKLRPSVVTPGAQMHSSLGVESPVAKIPLPNGTNQFEEVTPNGKRRGAQSRLEDAFFHQHRPLKEICNFIVDQALKNLSAEEFKGFASQAVAEKNVEIGPSDNSDEKTHERGVELSRKWLRTFLETKLLTTLRILTPPNVDDKVIEIAVKLSADRGMKSCEMMLSSTIANLIYATSKETDTSVQSRQKERIGAMLDIDVLVVDATTSITRLRNDFSMTKREENLSLIAESFKLVTMLAESVLIPSDHLLRDFFAAVITLDQVAVLVVESALHFTSDVTWEALLSFLRLISALSLISLYGSKSIKTLFDSDFDTLLSRCEAVHREERIELLRRSLPSKGNFPHAGLWKAGRDNREVSAALEPRQIQFQ</sequence>
<accession>A0A9K3LPL8</accession>
<keyword evidence="3" id="KW-1185">Reference proteome</keyword>
<dbReference type="AlphaFoldDB" id="A0A9K3LPL8"/>
<evidence type="ECO:0000313" key="3">
    <source>
        <dbReference type="Proteomes" id="UP000693970"/>
    </source>
</evidence>
<dbReference type="PANTHER" id="PTHR28678:SF1">
    <property type="entry name" value="CODANIN-1"/>
    <property type="match status" value="1"/>
</dbReference>
<reference evidence="2" key="2">
    <citation type="submission" date="2021-04" db="EMBL/GenBank/DDBJ databases">
        <authorList>
            <person name="Podell S."/>
        </authorList>
    </citation>
    <scope>NUCLEOTIDE SEQUENCE</scope>
    <source>
        <strain evidence="2">Hildebrandi</strain>
    </source>
</reference>
<dbReference type="Proteomes" id="UP000693970">
    <property type="component" value="Unassembled WGS sequence"/>
</dbReference>
<feature type="region of interest" description="Disordered" evidence="1">
    <location>
        <begin position="116"/>
        <end position="149"/>
    </location>
</feature>
<dbReference type="GO" id="GO:0005634">
    <property type="term" value="C:nucleus"/>
    <property type="evidence" value="ECO:0007669"/>
    <property type="project" value="TreeGrafter"/>
</dbReference>
<protein>
    <recommendedName>
        <fullName evidence="4">Codanin-1 C-terminal domain-containing protein</fullName>
    </recommendedName>
</protein>
<reference evidence="2" key="1">
    <citation type="journal article" date="2021" name="Sci. Rep.">
        <title>Diploid genomic architecture of Nitzschia inconspicua, an elite biomass production diatom.</title>
        <authorList>
            <person name="Oliver A."/>
            <person name="Podell S."/>
            <person name="Pinowska A."/>
            <person name="Traller J.C."/>
            <person name="Smith S.R."/>
            <person name="McClure R."/>
            <person name="Beliaev A."/>
            <person name="Bohutskyi P."/>
            <person name="Hill E.A."/>
            <person name="Rabines A."/>
            <person name="Zheng H."/>
            <person name="Allen L.Z."/>
            <person name="Kuo A."/>
            <person name="Grigoriev I.V."/>
            <person name="Allen A.E."/>
            <person name="Hazlebeck D."/>
            <person name="Allen E.E."/>
        </authorList>
    </citation>
    <scope>NUCLEOTIDE SEQUENCE</scope>
    <source>
        <strain evidence="2">Hildebrandi</strain>
    </source>
</reference>
<organism evidence="2 3">
    <name type="scientific">Nitzschia inconspicua</name>
    <dbReference type="NCBI Taxonomy" id="303405"/>
    <lineage>
        <taxon>Eukaryota</taxon>
        <taxon>Sar</taxon>
        <taxon>Stramenopiles</taxon>
        <taxon>Ochrophyta</taxon>
        <taxon>Bacillariophyta</taxon>
        <taxon>Bacillariophyceae</taxon>
        <taxon>Bacillariophycidae</taxon>
        <taxon>Bacillariales</taxon>
        <taxon>Bacillariaceae</taxon>
        <taxon>Nitzschia</taxon>
    </lineage>
</organism>